<dbReference type="EMBL" id="ABGD02000014">
    <property type="protein sequence ID" value="EDS11265.1"/>
    <property type="molecule type" value="Genomic_DNA"/>
</dbReference>
<name>B0PAT5_9FIRM</name>
<dbReference type="HOGENOM" id="CLU_3163920_0_0_9"/>
<accession>B0PAT5</accession>
<sequence length="47" mass="5656">MRFDDHCRVIFDIFAQTNPFLLRHLTVNLNDLQIFLIFLNFPLAFSK</sequence>
<organism evidence="1 2">
    <name type="scientific">Anaerotruncus colihominis DSM 17241</name>
    <dbReference type="NCBI Taxonomy" id="445972"/>
    <lineage>
        <taxon>Bacteria</taxon>
        <taxon>Bacillati</taxon>
        <taxon>Bacillota</taxon>
        <taxon>Clostridia</taxon>
        <taxon>Eubacteriales</taxon>
        <taxon>Oscillospiraceae</taxon>
        <taxon>Anaerotruncus</taxon>
    </lineage>
</organism>
<evidence type="ECO:0000313" key="1">
    <source>
        <dbReference type="EMBL" id="EDS11265.1"/>
    </source>
</evidence>
<reference evidence="1" key="1">
    <citation type="submission" date="2007-11" db="EMBL/GenBank/DDBJ databases">
        <authorList>
            <person name="Fulton L."/>
            <person name="Clifton S."/>
            <person name="Fulton B."/>
            <person name="Xu J."/>
            <person name="Minx P."/>
            <person name="Pepin K.H."/>
            <person name="Johnson M."/>
            <person name="Thiruvilangam P."/>
            <person name="Bhonagiri V."/>
            <person name="Nash W.E."/>
            <person name="Mardis E.R."/>
            <person name="Wilson R.K."/>
        </authorList>
    </citation>
    <scope>NUCLEOTIDE SEQUENCE [LARGE SCALE GENOMIC DNA]</scope>
    <source>
        <strain evidence="1">DSM 17241</strain>
    </source>
</reference>
<protein>
    <submittedName>
        <fullName evidence="1">Uncharacterized protein</fullName>
    </submittedName>
</protein>
<reference evidence="1" key="2">
    <citation type="submission" date="2013-09" db="EMBL/GenBank/DDBJ databases">
        <title>Draft genome sequence of Anaerotruncus colihominis(DSM 17241).</title>
        <authorList>
            <person name="Sudarsanam P."/>
            <person name="Ley R."/>
            <person name="Guruge J."/>
            <person name="Turnbaugh P.J."/>
            <person name="Mahowald M."/>
            <person name="Liep D."/>
            <person name="Gordon J."/>
        </authorList>
    </citation>
    <scope>NUCLEOTIDE SEQUENCE</scope>
    <source>
        <strain evidence="1">DSM 17241</strain>
    </source>
</reference>
<proteinExistence type="predicted"/>
<dbReference type="AlphaFoldDB" id="B0PAT5"/>
<dbReference type="Proteomes" id="UP000003803">
    <property type="component" value="Unassembled WGS sequence"/>
</dbReference>
<evidence type="ECO:0000313" key="2">
    <source>
        <dbReference type="Proteomes" id="UP000003803"/>
    </source>
</evidence>
<comment type="caution">
    <text evidence="1">The sequence shown here is derived from an EMBL/GenBank/DDBJ whole genome shotgun (WGS) entry which is preliminary data.</text>
</comment>
<gene>
    <name evidence="1" type="ORF">ANACOL_01886</name>
</gene>
<keyword evidence="2" id="KW-1185">Reference proteome</keyword>